<comment type="subunit">
    <text evidence="6 7">Homotetramer; dimer of dimers.</text>
</comment>
<dbReference type="GO" id="GO:0005737">
    <property type="term" value="C:cytoplasm"/>
    <property type="evidence" value="ECO:0007669"/>
    <property type="project" value="UniProtKB-SubCell"/>
</dbReference>
<feature type="binding site" evidence="7">
    <location>
        <begin position="206"/>
        <end position="207"/>
    </location>
    <ligand>
        <name>substrate</name>
    </ligand>
</feature>
<comment type="similarity">
    <text evidence="7">Belongs to the triosephosphate isomerase family.</text>
</comment>
<dbReference type="Proteomes" id="UP000009231">
    <property type="component" value="Chromosome"/>
</dbReference>
<evidence type="ECO:0000256" key="4">
    <source>
        <dbReference type="ARBA" id="ARBA00023152"/>
    </source>
</evidence>
<evidence type="ECO:0000256" key="6">
    <source>
        <dbReference type="ARBA" id="ARBA00044762"/>
    </source>
</evidence>
<dbReference type="HAMAP" id="MF_00147_A">
    <property type="entry name" value="TIM_A"/>
    <property type="match status" value="1"/>
</dbReference>
<dbReference type="RefSeq" id="WP_013824775.1">
    <property type="nucleotide sequence ID" value="NC_015574.1"/>
</dbReference>
<feature type="binding site" evidence="7">
    <location>
        <position position="150"/>
    </location>
    <ligand>
        <name>substrate</name>
    </ligand>
</feature>
<reference evidence="8 9" key="1">
    <citation type="journal article" date="2014" name="Int. J. Syst. Evol. Microbiol.">
        <title>Methanobacterium paludis sp. nov. and a novel strain of Methanobacterium lacus isolated from northern peatlands.</title>
        <authorList>
            <person name="Cadillo-Quiroz H."/>
            <person name="Brauer S.L."/>
            <person name="Goodson N."/>
            <person name="Yavitt J.B."/>
            <person name="Zinder S.H."/>
        </authorList>
    </citation>
    <scope>NUCLEOTIDE SEQUENCE [LARGE SCALE GENOMIC DNA]</scope>
    <source>
        <strain evidence="9">DSM 25820 / JCM 18151 / SWAN1</strain>
    </source>
</reference>
<dbReference type="InterPro" id="IPR013785">
    <property type="entry name" value="Aldolase_TIM"/>
</dbReference>
<proteinExistence type="inferred from homology"/>
<evidence type="ECO:0000256" key="5">
    <source>
        <dbReference type="ARBA" id="ARBA00023235"/>
    </source>
</evidence>
<dbReference type="eggNOG" id="arCOG01087">
    <property type="taxonomic scope" value="Archaea"/>
</dbReference>
<dbReference type="CDD" id="cd00311">
    <property type="entry name" value="TIM"/>
    <property type="match status" value="1"/>
</dbReference>
<feature type="binding site" evidence="7">
    <location>
        <begin position="13"/>
        <end position="15"/>
    </location>
    <ligand>
        <name>substrate</name>
    </ligand>
</feature>
<evidence type="ECO:0000313" key="8">
    <source>
        <dbReference type="EMBL" id="AEG17273.1"/>
    </source>
</evidence>
<dbReference type="OrthoDB" id="9465at2157"/>
<comment type="pathway">
    <text evidence="7">Carbohydrate biosynthesis; gluconeogenesis.</text>
</comment>
<dbReference type="NCBIfam" id="NF003302">
    <property type="entry name" value="PRK04302.1"/>
    <property type="match status" value="1"/>
</dbReference>
<sequence length="226" mass="23493">MKQITRTPIVILNFKTYLESTGEKALKLAKISEEVANETGMNIAVAPQHADVWRIAGEVNIPVLAQHIDPVDAGGHTGSVLIESVKEAGASGALINHSEQRIKLADIDVVVKKAKNAGMMSVVCTNNVETSAAAATLKPDFVAIEPPELIGSGIPVSKAEPEVVEGTVDVIHKIDPDVKVLCGAGISTGEDMKAALGLGAEGVLLASGIILADDPKKALLDLVSKI</sequence>
<keyword evidence="5 7" id="KW-0413">Isomerase</keyword>
<dbReference type="GO" id="GO:0006094">
    <property type="term" value="P:gluconeogenesis"/>
    <property type="evidence" value="ECO:0007669"/>
    <property type="project" value="UniProtKB-UniRule"/>
</dbReference>
<keyword evidence="4 7" id="KW-0324">Glycolysis</keyword>
<keyword evidence="9" id="KW-1185">Reference proteome</keyword>
<comment type="function">
    <text evidence="7">Involved in the gluconeogenesis. Catalyzes stereospecifically the conversion of dihydroxyacetone phosphate (DHAP) to D-glyceraldehyde-3-phosphate (G3P).</text>
</comment>
<dbReference type="InterPro" id="IPR035990">
    <property type="entry name" value="TIM_sf"/>
</dbReference>
<dbReference type="AlphaFoldDB" id="F6D1Y4"/>
<keyword evidence="3 7" id="KW-0963">Cytoplasm</keyword>
<evidence type="ECO:0000256" key="7">
    <source>
        <dbReference type="HAMAP-Rule" id="MF_00147"/>
    </source>
</evidence>
<name>F6D1Y4_METPW</name>
<comment type="pathway">
    <text evidence="7">Carbohydrate degradation; glycolysis; D-glyceraldehyde 3-phosphate from glycerone phosphate: step 1/1.</text>
</comment>
<dbReference type="PROSITE" id="PS51440">
    <property type="entry name" value="TIM_2"/>
    <property type="match status" value="1"/>
</dbReference>
<comment type="catalytic activity">
    <reaction evidence="7">
        <text>D-glyceraldehyde 3-phosphate = dihydroxyacetone phosphate</text>
        <dbReference type="Rhea" id="RHEA:18585"/>
        <dbReference type="ChEBI" id="CHEBI:57642"/>
        <dbReference type="ChEBI" id="CHEBI:59776"/>
        <dbReference type="EC" id="5.3.1.1"/>
    </reaction>
</comment>
<accession>F6D1Y4</accession>
<protein>
    <recommendedName>
        <fullName evidence="1 7">Triosephosphate isomerase</fullName>
        <shortName evidence="7">TIM</shortName>
        <shortName evidence="7">TPI</shortName>
        <ecNumber evidence="7">5.3.1.1</ecNumber>
    </recommendedName>
    <alternativeName>
        <fullName evidence="7">Triose-phosphate isomerase</fullName>
    </alternativeName>
</protein>
<dbReference type="InterPro" id="IPR022891">
    <property type="entry name" value="Triosephosphate_isomerase_arc"/>
</dbReference>
<feature type="binding site" evidence="7">
    <location>
        <position position="185"/>
    </location>
    <ligand>
        <name>substrate</name>
    </ligand>
</feature>
<dbReference type="Gene3D" id="3.20.20.70">
    <property type="entry name" value="Aldolase class I"/>
    <property type="match status" value="1"/>
</dbReference>
<dbReference type="Pfam" id="PF00121">
    <property type="entry name" value="TIM"/>
    <property type="match status" value="1"/>
</dbReference>
<dbReference type="GeneID" id="10667705"/>
<evidence type="ECO:0000256" key="3">
    <source>
        <dbReference type="ARBA" id="ARBA00022490"/>
    </source>
</evidence>
<dbReference type="GO" id="GO:0004807">
    <property type="term" value="F:triose-phosphate isomerase activity"/>
    <property type="evidence" value="ECO:0007669"/>
    <property type="project" value="UniProtKB-UniRule"/>
</dbReference>
<dbReference type="EMBL" id="CP002772">
    <property type="protein sequence ID" value="AEG17273.1"/>
    <property type="molecule type" value="Genomic_DNA"/>
</dbReference>
<comment type="subcellular location">
    <subcellularLocation>
        <location evidence="7">Cytoplasm</location>
    </subcellularLocation>
</comment>
<keyword evidence="2 7" id="KW-0312">Gluconeogenesis</keyword>
<dbReference type="UniPathway" id="UPA00109">
    <property type="reaction ID" value="UER00189"/>
</dbReference>
<dbReference type="HOGENOM" id="CLU_104921_0_0_2"/>
<evidence type="ECO:0000256" key="1">
    <source>
        <dbReference type="ARBA" id="ARBA00019397"/>
    </source>
</evidence>
<dbReference type="EC" id="5.3.1.1" evidence="7"/>
<gene>
    <name evidence="7" type="primary">tpiA</name>
    <name evidence="8" type="ordered locus">MSWAN_0227</name>
</gene>
<evidence type="ECO:0000256" key="2">
    <source>
        <dbReference type="ARBA" id="ARBA00022432"/>
    </source>
</evidence>
<feature type="active site" description="Electrophile" evidence="7">
    <location>
        <position position="97"/>
    </location>
</feature>
<dbReference type="UniPathway" id="UPA00138"/>
<organism evidence="8 9">
    <name type="scientific">Methanobacterium paludis (strain DSM 25820 / JCM 18151 / SWAN1)</name>
    <dbReference type="NCBI Taxonomy" id="868131"/>
    <lineage>
        <taxon>Archaea</taxon>
        <taxon>Methanobacteriati</taxon>
        <taxon>Methanobacteriota</taxon>
        <taxon>Methanomada group</taxon>
        <taxon>Methanobacteria</taxon>
        <taxon>Methanobacteriales</taxon>
        <taxon>Methanobacteriaceae</taxon>
        <taxon>Methanobacterium</taxon>
    </lineage>
</organism>
<feature type="active site" description="Proton acceptor" evidence="7">
    <location>
        <position position="145"/>
    </location>
</feature>
<dbReference type="SUPFAM" id="SSF51351">
    <property type="entry name" value="Triosephosphate isomerase (TIM)"/>
    <property type="match status" value="1"/>
</dbReference>
<dbReference type="InterPro" id="IPR000652">
    <property type="entry name" value="Triosephosphate_isomerase"/>
</dbReference>
<dbReference type="STRING" id="868131.MSWAN_0227"/>
<dbReference type="FunFam" id="3.20.20.70:FF:000223">
    <property type="entry name" value="Triosephosphate isomerase"/>
    <property type="match status" value="1"/>
</dbReference>
<dbReference type="GO" id="GO:0006096">
    <property type="term" value="P:glycolytic process"/>
    <property type="evidence" value="ECO:0007669"/>
    <property type="project" value="UniProtKB-UniRule"/>
</dbReference>
<evidence type="ECO:0000313" key="9">
    <source>
        <dbReference type="Proteomes" id="UP000009231"/>
    </source>
</evidence>
<dbReference type="NCBIfam" id="TIGR00419">
    <property type="entry name" value="tim"/>
    <property type="match status" value="1"/>
</dbReference>
<dbReference type="KEGG" id="mew:MSWAN_0227"/>